<evidence type="ECO:0000313" key="2">
    <source>
        <dbReference type="EMBL" id="NMO02342.1"/>
    </source>
</evidence>
<sequence>MTTLTLPATGPFAPTAIVASTKSAARRCVDYFRGAPVSLIYIFTLLVTWWTLRGATDRVTHGLIASASTNLHNMQTDPLQVLVASAFWADPAGTPLMMVIELLAVMVAAERWLGWWKTIAVFAVGHIGATLITVVGIAYAVDHGMMSARITHTADVGYSYGLMALAGALAFRFTGAWRIAWLVGLGGYLGFEVVEDHTFTDVGHLSAMLLGVAAFGIGVGVRRVWGRRKAGVANYDSPVNQPKTPDLRSTMRVSSAERISATPCGSSF</sequence>
<dbReference type="Pfam" id="PF20401">
    <property type="entry name" value="Rhomboid_2"/>
    <property type="match status" value="1"/>
</dbReference>
<organism evidence="2 3">
    <name type="scientific">Gordonia asplenii</name>
    <dbReference type="NCBI Taxonomy" id="2725283"/>
    <lineage>
        <taxon>Bacteria</taxon>
        <taxon>Bacillati</taxon>
        <taxon>Actinomycetota</taxon>
        <taxon>Actinomycetes</taxon>
        <taxon>Mycobacteriales</taxon>
        <taxon>Gordoniaceae</taxon>
        <taxon>Gordonia</taxon>
    </lineage>
</organism>
<keyword evidence="1" id="KW-0812">Transmembrane</keyword>
<evidence type="ECO:0000313" key="3">
    <source>
        <dbReference type="Proteomes" id="UP000550729"/>
    </source>
</evidence>
<proteinExistence type="predicted"/>
<dbReference type="EMBL" id="JABBNB010000013">
    <property type="protein sequence ID" value="NMO02342.1"/>
    <property type="molecule type" value="Genomic_DNA"/>
</dbReference>
<feature type="transmembrane region" description="Helical" evidence="1">
    <location>
        <begin position="203"/>
        <end position="221"/>
    </location>
</feature>
<evidence type="ECO:0008006" key="4">
    <source>
        <dbReference type="Google" id="ProtNLM"/>
    </source>
</evidence>
<evidence type="ECO:0000256" key="1">
    <source>
        <dbReference type="SAM" id="Phobius"/>
    </source>
</evidence>
<accession>A0A848KVQ3</accession>
<feature type="transmembrane region" description="Helical" evidence="1">
    <location>
        <begin position="119"/>
        <end position="141"/>
    </location>
</feature>
<gene>
    <name evidence="2" type="ORF">HH308_14075</name>
</gene>
<dbReference type="InterPro" id="IPR046862">
    <property type="entry name" value="Rhomboid_2"/>
</dbReference>
<keyword evidence="1" id="KW-0472">Membrane</keyword>
<keyword evidence="3" id="KW-1185">Reference proteome</keyword>
<protein>
    <recommendedName>
        <fullName evidence="4">Membrane associated rhomboid family serine protease</fullName>
    </recommendedName>
</protein>
<reference evidence="2 3" key="1">
    <citation type="submission" date="2020-04" db="EMBL/GenBank/DDBJ databases">
        <title>Gordonia sp. nov. TBRC 11910.</title>
        <authorList>
            <person name="Suriyachadkun C."/>
        </authorList>
    </citation>
    <scope>NUCLEOTIDE SEQUENCE [LARGE SCALE GENOMIC DNA]</scope>
    <source>
        <strain evidence="2 3">TBRC 11910</strain>
    </source>
</reference>
<keyword evidence="1" id="KW-1133">Transmembrane helix</keyword>
<dbReference type="AlphaFoldDB" id="A0A848KVQ3"/>
<feature type="transmembrane region" description="Helical" evidence="1">
    <location>
        <begin position="31"/>
        <end position="52"/>
    </location>
</feature>
<feature type="transmembrane region" description="Helical" evidence="1">
    <location>
        <begin position="162"/>
        <end position="183"/>
    </location>
</feature>
<dbReference type="Proteomes" id="UP000550729">
    <property type="component" value="Unassembled WGS sequence"/>
</dbReference>
<dbReference type="RefSeq" id="WP_170194847.1">
    <property type="nucleotide sequence ID" value="NZ_JABBNB010000013.1"/>
</dbReference>
<name>A0A848KVQ3_9ACTN</name>
<comment type="caution">
    <text evidence="2">The sequence shown here is derived from an EMBL/GenBank/DDBJ whole genome shotgun (WGS) entry which is preliminary data.</text>
</comment>